<evidence type="ECO:0000313" key="1">
    <source>
        <dbReference type="EMBL" id="KIE46534.1"/>
    </source>
</evidence>
<name>A0A0C1U0Y1_9CLOT</name>
<dbReference type="EMBL" id="AYSO01000016">
    <property type="protein sequence ID" value="KIE46534.1"/>
    <property type="molecule type" value="Genomic_DNA"/>
</dbReference>
<dbReference type="Proteomes" id="UP000031366">
    <property type="component" value="Unassembled WGS sequence"/>
</dbReference>
<sequence>MSFYEFLEKQENIYAEFRNTSKVKEEGLVPQISINRGGYIIALKHSKNIVDAVDNFTKKIDLVTSSIRYDESNIHTTLGTYEVKDEFSPANKTLELIINAVKNSFSSIKGIQIKYNEWLINQDSGIIAGIPNMNFYGYIEKLSEYTQMNGIEVKRPWGAHATVSRFLEKISYDRTLELLNIFKESKPIGISIPKYVDVGYFNLTAESFKINICERFKI</sequence>
<evidence type="ECO:0008006" key="3">
    <source>
        <dbReference type="Google" id="ProtNLM"/>
    </source>
</evidence>
<evidence type="ECO:0000313" key="2">
    <source>
        <dbReference type="Proteomes" id="UP000031366"/>
    </source>
</evidence>
<keyword evidence="2" id="KW-1185">Reference proteome</keyword>
<organism evidence="1 2">
    <name type="scientific">Clostridium argentinense CDC 2741</name>
    <dbReference type="NCBI Taxonomy" id="1418104"/>
    <lineage>
        <taxon>Bacteria</taxon>
        <taxon>Bacillati</taxon>
        <taxon>Bacillota</taxon>
        <taxon>Clostridia</taxon>
        <taxon>Eubacteriales</taxon>
        <taxon>Clostridiaceae</taxon>
        <taxon>Clostridium</taxon>
    </lineage>
</organism>
<gene>
    <name evidence="1" type="ORF">U732_3419</name>
</gene>
<dbReference type="STRING" id="29341.RSJ17_18830"/>
<dbReference type="AlphaFoldDB" id="A0A0C1U0Y1"/>
<dbReference type="OrthoDB" id="2083415at2"/>
<reference evidence="1 2" key="1">
    <citation type="journal article" date="2015" name="Infect. Genet. Evol.">
        <title>Genomic sequences of six botulinum neurotoxin-producing strains representing three clostridial species illustrate the mobility and diversity of botulinum neurotoxin genes.</title>
        <authorList>
            <person name="Smith T.J."/>
            <person name="Hill K.K."/>
            <person name="Xie G."/>
            <person name="Foley B.T."/>
            <person name="Williamson C.H."/>
            <person name="Foster J.T."/>
            <person name="Johnson S.L."/>
            <person name="Chertkov O."/>
            <person name="Teshima H."/>
            <person name="Gibbons H.S."/>
            <person name="Johnsky L.A."/>
            <person name="Karavis M.A."/>
            <person name="Smith L.A."/>
        </authorList>
    </citation>
    <scope>NUCLEOTIDE SEQUENCE [LARGE SCALE GENOMIC DNA]</scope>
    <source>
        <strain evidence="1 2">CDC 2741</strain>
    </source>
</reference>
<protein>
    <recommendedName>
        <fullName evidence="3">2'-5' RNA ligase superfamily protein</fullName>
    </recommendedName>
</protein>
<comment type="caution">
    <text evidence="1">The sequence shown here is derived from an EMBL/GenBank/DDBJ whole genome shotgun (WGS) entry which is preliminary data.</text>
</comment>
<accession>A0A0C1U0Y1</accession>
<proteinExistence type="predicted"/>
<dbReference type="RefSeq" id="WP_039633181.1">
    <property type="nucleotide sequence ID" value="NZ_AYSO01000016.1"/>
</dbReference>